<comment type="caution">
    <text evidence="1">The sequence shown here is derived from an EMBL/GenBank/DDBJ whole genome shotgun (WGS) entry which is preliminary data.</text>
</comment>
<organism evidence="1 2">
    <name type="scientific">Candidatus Cryosericum terrychapinii</name>
    <dbReference type="NCBI Taxonomy" id="2290919"/>
    <lineage>
        <taxon>Bacteria</taxon>
        <taxon>Pseudomonadati</taxon>
        <taxon>Caldisericota/Cryosericota group</taxon>
        <taxon>Candidatus Cryosericota</taxon>
        <taxon>Candidatus Cryosericia</taxon>
        <taxon>Candidatus Cryosericales</taxon>
        <taxon>Candidatus Cryosericaceae</taxon>
        <taxon>Candidatus Cryosericum</taxon>
    </lineage>
</organism>
<accession>A0A398CU92</accession>
<evidence type="ECO:0000313" key="1">
    <source>
        <dbReference type="EMBL" id="RIE06956.1"/>
    </source>
</evidence>
<dbReference type="Proteomes" id="UP000266328">
    <property type="component" value="Unassembled WGS sequence"/>
</dbReference>
<name>A0A398CU92_9BACT</name>
<gene>
    <name evidence="1" type="ORF">SMC7_00275</name>
</gene>
<dbReference type="AlphaFoldDB" id="A0A398CU92"/>
<sequence>MKTDQTRVLAPLLDVSLMIQMRMTATRTAAPSRMELRFGMTVFCQNSKSEVPIVSPPGAKEYHGRTNV</sequence>
<protein>
    <submittedName>
        <fullName evidence="1">Uncharacterized protein</fullName>
    </submittedName>
</protein>
<dbReference type="EMBL" id="QXIS01000001">
    <property type="protein sequence ID" value="RIE06956.1"/>
    <property type="molecule type" value="Genomic_DNA"/>
</dbReference>
<evidence type="ECO:0000313" key="2">
    <source>
        <dbReference type="Proteomes" id="UP000266328"/>
    </source>
</evidence>
<reference evidence="1 2" key="1">
    <citation type="submission" date="2018-09" db="EMBL/GenBank/DDBJ databases">
        <title>Discovery and Ecogenomic Context for Candidatus Cryosericales, a Global Caldiserica Order Active in Thawing Permafrost.</title>
        <authorList>
            <person name="Martinez M.A."/>
            <person name="Woodcroft B.J."/>
            <person name="Ignacio Espinoza J.C."/>
            <person name="Zayed A."/>
            <person name="Singleton C.M."/>
            <person name="Boyd J."/>
            <person name="Li Y.-F."/>
            <person name="Purvine S."/>
            <person name="Maughan H."/>
            <person name="Hodgkins S.B."/>
            <person name="Anderson D."/>
            <person name="Sederholm M."/>
            <person name="Temperton B."/>
            <person name="Saleska S.R."/>
            <person name="Tyson G.W."/>
            <person name="Rich V.I."/>
        </authorList>
    </citation>
    <scope>NUCLEOTIDE SEQUENCE [LARGE SCALE GENOMIC DNA]</scope>
    <source>
        <strain evidence="1 2">SMC7</strain>
    </source>
</reference>
<proteinExistence type="predicted"/>
<keyword evidence="2" id="KW-1185">Reference proteome</keyword>